<evidence type="ECO:0000256" key="3">
    <source>
        <dbReference type="ARBA" id="ARBA00022670"/>
    </source>
</evidence>
<keyword evidence="10" id="KW-1185">Reference proteome</keyword>
<dbReference type="AlphaFoldDB" id="A0A0K9GR35"/>
<evidence type="ECO:0000259" key="8">
    <source>
        <dbReference type="Pfam" id="PF17676"/>
    </source>
</evidence>
<dbReference type="Pfam" id="PF02016">
    <property type="entry name" value="Peptidase_S66"/>
    <property type="match status" value="1"/>
</dbReference>
<name>A0A0K9GR35_9BACI</name>
<feature type="active site" description="Charge relay system" evidence="6">
    <location>
        <position position="278"/>
    </location>
</feature>
<keyword evidence="4" id="KW-0378">Hydrolase</keyword>
<dbReference type="CDD" id="cd07025">
    <property type="entry name" value="Peptidase_S66"/>
    <property type="match status" value="1"/>
</dbReference>
<proteinExistence type="inferred from homology"/>
<evidence type="ECO:0000259" key="7">
    <source>
        <dbReference type="Pfam" id="PF02016"/>
    </source>
</evidence>
<dbReference type="Pfam" id="PF17676">
    <property type="entry name" value="Peptidase_S66C"/>
    <property type="match status" value="1"/>
</dbReference>
<comment type="caution">
    <text evidence="9">The sequence shown here is derived from an EMBL/GenBank/DDBJ whole genome shotgun (WGS) entry which is preliminary data.</text>
</comment>
<keyword evidence="2" id="KW-0121">Carboxypeptidase</keyword>
<dbReference type="Gene3D" id="3.40.50.10740">
    <property type="entry name" value="Class I glutamine amidotransferase-like"/>
    <property type="match status" value="1"/>
</dbReference>
<gene>
    <name evidence="9" type="ORF">AC625_06195</name>
</gene>
<dbReference type="InterPro" id="IPR029062">
    <property type="entry name" value="Class_I_gatase-like"/>
</dbReference>
<dbReference type="GO" id="GO:0008236">
    <property type="term" value="F:serine-type peptidase activity"/>
    <property type="evidence" value="ECO:0007669"/>
    <property type="project" value="UniProtKB-KW"/>
</dbReference>
<keyword evidence="3" id="KW-0645">Protease</keyword>
<dbReference type="EMBL" id="LFZW01000001">
    <property type="protein sequence ID" value="KMY49159.1"/>
    <property type="molecule type" value="Genomic_DNA"/>
</dbReference>
<dbReference type="InterPro" id="IPR027461">
    <property type="entry name" value="Carboxypeptidase_A_C_sf"/>
</dbReference>
<accession>A0A0K9GR35</accession>
<dbReference type="PANTHER" id="PTHR30237">
    <property type="entry name" value="MURAMOYLTETRAPEPTIDE CARBOXYPEPTIDASE"/>
    <property type="match status" value="1"/>
</dbReference>
<dbReference type="OrthoDB" id="9807329at2"/>
<dbReference type="GO" id="GO:0006508">
    <property type="term" value="P:proteolysis"/>
    <property type="evidence" value="ECO:0007669"/>
    <property type="project" value="UniProtKB-KW"/>
</dbReference>
<comment type="similarity">
    <text evidence="1">Belongs to the peptidase S66 family.</text>
</comment>
<dbReference type="PIRSF" id="PIRSF028757">
    <property type="entry name" value="LD-carboxypeptidase"/>
    <property type="match status" value="1"/>
</dbReference>
<organism evidence="9 10">
    <name type="scientific">Peribacillus loiseleuriae</name>
    <dbReference type="NCBI Taxonomy" id="1679170"/>
    <lineage>
        <taxon>Bacteria</taxon>
        <taxon>Bacillati</taxon>
        <taxon>Bacillota</taxon>
        <taxon>Bacilli</taxon>
        <taxon>Bacillales</taxon>
        <taxon>Bacillaceae</taxon>
        <taxon>Peribacillus</taxon>
    </lineage>
</organism>
<dbReference type="SUPFAM" id="SSF52317">
    <property type="entry name" value="Class I glutamine amidotransferase-like"/>
    <property type="match status" value="1"/>
</dbReference>
<dbReference type="InterPro" id="IPR003507">
    <property type="entry name" value="S66_fam"/>
</dbReference>
<feature type="domain" description="LD-carboxypeptidase C-terminal" evidence="8">
    <location>
        <begin position="178"/>
        <end position="292"/>
    </location>
</feature>
<dbReference type="GO" id="GO:0004180">
    <property type="term" value="F:carboxypeptidase activity"/>
    <property type="evidence" value="ECO:0007669"/>
    <property type="project" value="UniProtKB-KW"/>
</dbReference>
<reference evidence="10" key="1">
    <citation type="submission" date="2015-07" db="EMBL/GenBank/DDBJ databases">
        <title>Genome sequencing project for genomic taxonomy and phylogenomics of Bacillus-like bacteria.</title>
        <authorList>
            <person name="Liu B."/>
            <person name="Wang J."/>
            <person name="Zhu Y."/>
            <person name="Liu G."/>
            <person name="Chen Q."/>
            <person name="Chen Z."/>
            <person name="Lan J."/>
            <person name="Che J."/>
            <person name="Ge C."/>
            <person name="Shi H."/>
            <person name="Pan Z."/>
            <person name="Liu X."/>
        </authorList>
    </citation>
    <scope>NUCLEOTIDE SEQUENCE [LARGE SCALE GENOMIC DNA]</scope>
    <source>
        <strain evidence="10">FJAT-27997</strain>
    </source>
</reference>
<feature type="active site" description="Nucleophile" evidence="6">
    <location>
        <position position="111"/>
    </location>
</feature>
<protein>
    <submittedName>
        <fullName evidence="9">Peptidase S66</fullName>
    </submittedName>
</protein>
<dbReference type="SUPFAM" id="SSF141986">
    <property type="entry name" value="LD-carboxypeptidase A C-terminal domain-like"/>
    <property type="match status" value="1"/>
</dbReference>
<dbReference type="PANTHER" id="PTHR30237:SF2">
    <property type="entry name" value="MUREIN TETRAPEPTIDE CARBOXYPEPTIDASE"/>
    <property type="match status" value="1"/>
</dbReference>
<evidence type="ECO:0000256" key="5">
    <source>
        <dbReference type="ARBA" id="ARBA00022825"/>
    </source>
</evidence>
<dbReference type="PATRIC" id="fig|1679170.3.peg.1327"/>
<dbReference type="InterPro" id="IPR027478">
    <property type="entry name" value="LdcA_N"/>
</dbReference>
<evidence type="ECO:0000256" key="1">
    <source>
        <dbReference type="ARBA" id="ARBA00010233"/>
    </source>
</evidence>
<dbReference type="STRING" id="1679170.AC625_06195"/>
<feature type="active site" description="Charge relay system" evidence="6">
    <location>
        <position position="209"/>
    </location>
</feature>
<dbReference type="RefSeq" id="WP_049680493.1">
    <property type="nucleotide sequence ID" value="NZ_LFZW01000001.1"/>
</dbReference>
<sequence>MNTVKPARLQKGDTVGVIAPASPPDQAKIKQALSFFTELGLHYKLGKNIECQYGYLAGSDEERVEDVHSMFSDPSIKAVFSARGGYGTPRIATHIDYEIIKNNPKIFWGYSDLTFLHNAFFQKTGLVTFHGPMLSSDLGDETIDPLTKSRFLQLFDSQSFVYDETISPLVTEIPGEASGLLIGGNLSLLVSTLGTEFELDTKDKLLLIEDIHEEPRSIDRMLNQLYMSGKLSDAAGILIGDFKECDTTRSLSLTLAEVLQHYIKLANKPTVSGFQIGHCTPHVAIPLGTFTKLDASNREVTIESGVQ</sequence>
<dbReference type="InterPro" id="IPR040449">
    <property type="entry name" value="Peptidase_S66_N"/>
</dbReference>
<evidence type="ECO:0000256" key="4">
    <source>
        <dbReference type="ARBA" id="ARBA00022801"/>
    </source>
</evidence>
<evidence type="ECO:0000313" key="9">
    <source>
        <dbReference type="EMBL" id="KMY49159.1"/>
    </source>
</evidence>
<keyword evidence="5" id="KW-0720">Serine protease</keyword>
<evidence type="ECO:0000256" key="6">
    <source>
        <dbReference type="PIRSR" id="PIRSR028757-1"/>
    </source>
</evidence>
<feature type="domain" description="LD-carboxypeptidase N-terminal" evidence="7">
    <location>
        <begin position="15"/>
        <end position="131"/>
    </location>
</feature>
<evidence type="ECO:0000256" key="2">
    <source>
        <dbReference type="ARBA" id="ARBA00022645"/>
    </source>
</evidence>
<dbReference type="InterPro" id="IPR040921">
    <property type="entry name" value="Peptidase_S66C"/>
</dbReference>
<dbReference type="Proteomes" id="UP000037146">
    <property type="component" value="Unassembled WGS sequence"/>
</dbReference>
<evidence type="ECO:0000313" key="10">
    <source>
        <dbReference type="Proteomes" id="UP000037146"/>
    </source>
</evidence>
<dbReference type="Gene3D" id="3.50.30.60">
    <property type="entry name" value="LD-carboxypeptidase A C-terminal domain-like"/>
    <property type="match status" value="1"/>
</dbReference>